<evidence type="ECO:0000313" key="14">
    <source>
        <dbReference type="EMBL" id="QDM43334.1"/>
    </source>
</evidence>
<keyword evidence="9" id="KW-0902">Two-component regulatory system</keyword>
<dbReference type="CDD" id="cd00075">
    <property type="entry name" value="HATPase"/>
    <property type="match status" value="1"/>
</dbReference>
<dbReference type="InterPro" id="IPR005467">
    <property type="entry name" value="His_kinase_dom"/>
</dbReference>
<dbReference type="PROSITE" id="PS50109">
    <property type="entry name" value="HIS_KIN"/>
    <property type="match status" value="1"/>
</dbReference>
<evidence type="ECO:0000256" key="10">
    <source>
        <dbReference type="ARBA" id="ARBA00023136"/>
    </source>
</evidence>
<keyword evidence="4" id="KW-0597">Phosphoprotein</keyword>
<name>A0AAP9DSD0_PANTH</name>
<feature type="transmembrane region" description="Helical" evidence="11">
    <location>
        <begin position="174"/>
        <end position="197"/>
    </location>
</feature>
<evidence type="ECO:0000256" key="3">
    <source>
        <dbReference type="ARBA" id="ARBA00012438"/>
    </source>
</evidence>
<dbReference type="PANTHER" id="PTHR45453">
    <property type="entry name" value="PHOSPHATE REGULON SENSOR PROTEIN PHOR"/>
    <property type="match status" value="1"/>
</dbReference>
<evidence type="ECO:0000313" key="15">
    <source>
        <dbReference type="Proteomes" id="UP000315377"/>
    </source>
</evidence>
<dbReference type="Proteomes" id="UP000315377">
    <property type="component" value="Chromosome"/>
</dbReference>
<evidence type="ECO:0000256" key="9">
    <source>
        <dbReference type="ARBA" id="ARBA00023012"/>
    </source>
</evidence>
<dbReference type="InterPro" id="IPR036097">
    <property type="entry name" value="HisK_dim/P_sf"/>
</dbReference>
<feature type="domain" description="Histidine kinase" evidence="12">
    <location>
        <begin position="217"/>
        <end position="431"/>
    </location>
</feature>
<dbReference type="FunFam" id="1.10.287.130:FF:000001">
    <property type="entry name" value="Two-component sensor histidine kinase"/>
    <property type="match status" value="1"/>
</dbReference>
<keyword evidence="7 13" id="KW-0418">Kinase</keyword>
<dbReference type="Pfam" id="PF00512">
    <property type="entry name" value="HisKA"/>
    <property type="match status" value="1"/>
</dbReference>
<dbReference type="InterPro" id="IPR050351">
    <property type="entry name" value="BphY/WalK/GraS-like"/>
</dbReference>
<sequence length="431" mass="48386">MFNQLRNRLLLLNMSIISIVMIGAFAVIYLTTSNNIHTENQKKLDLLTSKPNTAYLNSPDAAAREKIVIGIAPSESSLSFNMIVNSHGDILQVISHIDMPEEIYYKAAELVRSGKKEGSTILLDDKRWQYQLSPLGGTLISHENGKSFMINANGDYFQITFLDVTESYNTLMELLTTLFIVGLMMLFVIFAISLFFANRSIAPIAETWEKQKQFFADVSHELKTPLAIINANSDALLANEGETIRSQRKWLDYIKNQTDRMGRLVNDLLYLAKTEDTNHQIDVTPFDMSEMVTDVILAMEAVAFEKEITLLQEVEPNMIVKSDCEKVKQVITILVDNAIKYTGTQGRIHITLKKTRHQIAFSIKNSGKGIPPQHLSKLFDRFYRADPARTQESGGYGLGLPIAKAIIDRLGGKIYADSKENEGATFTFTLG</sequence>
<proteinExistence type="predicted"/>
<dbReference type="GO" id="GO:0005886">
    <property type="term" value="C:plasma membrane"/>
    <property type="evidence" value="ECO:0007669"/>
    <property type="project" value="UniProtKB-SubCell"/>
</dbReference>
<evidence type="ECO:0000256" key="4">
    <source>
        <dbReference type="ARBA" id="ARBA00022553"/>
    </source>
</evidence>
<dbReference type="PANTHER" id="PTHR45453:SF1">
    <property type="entry name" value="PHOSPHATE REGULON SENSOR PROTEIN PHOR"/>
    <property type="match status" value="1"/>
</dbReference>
<keyword evidence="11" id="KW-0812">Transmembrane</keyword>
<dbReference type="Gene3D" id="3.30.565.10">
    <property type="entry name" value="Histidine kinase-like ATPase, C-terminal domain"/>
    <property type="match status" value="1"/>
</dbReference>
<dbReference type="EC" id="2.7.13.3" evidence="3"/>
<evidence type="ECO:0000256" key="8">
    <source>
        <dbReference type="ARBA" id="ARBA00022840"/>
    </source>
</evidence>
<evidence type="ECO:0000256" key="1">
    <source>
        <dbReference type="ARBA" id="ARBA00000085"/>
    </source>
</evidence>
<dbReference type="InterPro" id="IPR003594">
    <property type="entry name" value="HATPase_dom"/>
</dbReference>
<dbReference type="SMART" id="SM00388">
    <property type="entry name" value="HisKA"/>
    <property type="match status" value="1"/>
</dbReference>
<reference evidence="14 15" key="1">
    <citation type="submission" date="2019-07" db="EMBL/GenBank/DDBJ databases">
        <title>Paenibacillus thiaminolyticus NRRL B-4156.</title>
        <authorList>
            <person name="Hehnly C."/>
            <person name="Zhang L."/>
        </authorList>
    </citation>
    <scope>NUCLEOTIDE SEQUENCE [LARGE SCALE GENOMIC DNA]</scope>
    <source>
        <strain evidence="14 15">NRRL B-4156</strain>
    </source>
</reference>
<dbReference type="CDD" id="cd00082">
    <property type="entry name" value="HisKA"/>
    <property type="match status" value="1"/>
</dbReference>
<reference evidence="13 16" key="2">
    <citation type="submission" date="2022-05" db="EMBL/GenBank/DDBJ databases">
        <title>Genome Sequencing of Bee-Associated Microbes.</title>
        <authorList>
            <person name="Dunlap C."/>
        </authorList>
    </citation>
    <scope>NUCLEOTIDE SEQUENCE [LARGE SCALE GENOMIC DNA]</scope>
    <source>
        <strain evidence="13 16">NRRL B-14613</strain>
    </source>
</reference>
<dbReference type="PRINTS" id="PR00344">
    <property type="entry name" value="BCTRLSENSOR"/>
</dbReference>
<comment type="subcellular location">
    <subcellularLocation>
        <location evidence="2">Cell membrane</location>
        <topology evidence="2">Multi-pass membrane protein</topology>
    </subcellularLocation>
</comment>
<dbReference type="GO" id="GO:0004721">
    <property type="term" value="F:phosphoprotein phosphatase activity"/>
    <property type="evidence" value="ECO:0007669"/>
    <property type="project" value="TreeGrafter"/>
</dbReference>
<dbReference type="SUPFAM" id="SSF55874">
    <property type="entry name" value="ATPase domain of HSP90 chaperone/DNA topoisomerase II/histidine kinase"/>
    <property type="match status" value="1"/>
</dbReference>
<keyword evidence="16" id="KW-1185">Reference proteome</keyword>
<evidence type="ECO:0000256" key="5">
    <source>
        <dbReference type="ARBA" id="ARBA00022679"/>
    </source>
</evidence>
<dbReference type="InterPro" id="IPR003661">
    <property type="entry name" value="HisK_dim/P_dom"/>
</dbReference>
<keyword evidence="11" id="KW-1133">Transmembrane helix</keyword>
<dbReference type="InterPro" id="IPR004358">
    <property type="entry name" value="Sig_transdc_His_kin-like_C"/>
</dbReference>
<dbReference type="GO" id="GO:0005524">
    <property type="term" value="F:ATP binding"/>
    <property type="evidence" value="ECO:0007669"/>
    <property type="project" value="UniProtKB-KW"/>
</dbReference>
<evidence type="ECO:0000259" key="12">
    <source>
        <dbReference type="PROSITE" id="PS50109"/>
    </source>
</evidence>
<organism evidence="14 15">
    <name type="scientific">Paenibacillus thiaminolyticus</name>
    <name type="common">Bacillus thiaminolyticus</name>
    <dbReference type="NCBI Taxonomy" id="49283"/>
    <lineage>
        <taxon>Bacteria</taxon>
        <taxon>Bacillati</taxon>
        <taxon>Bacillota</taxon>
        <taxon>Bacilli</taxon>
        <taxon>Bacillales</taxon>
        <taxon>Paenibacillaceae</taxon>
        <taxon>Paenibacillus</taxon>
    </lineage>
</organism>
<evidence type="ECO:0000256" key="2">
    <source>
        <dbReference type="ARBA" id="ARBA00004651"/>
    </source>
</evidence>
<keyword evidence="6" id="KW-0547">Nucleotide-binding</keyword>
<dbReference type="EMBL" id="JAMDMM010000032">
    <property type="protein sequence ID" value="MCY9609042.1"/>
    <property type="molecule type" value="Genomic_DNA"/>
</dbReference>
<dbReference type="Proteomes" id="UP001209276">
    <property type="component" value="Unassembled WGS sequence"/>
</dbReference>
<evidence type="ECO:0000313" key="13">
    <source>
        <dbReference type="EMBL" id="MCY9609042.1"/>
    </source>
</evidence>
<dbReference type="RefSeq" id="WP_087442337.1">
    <property type="nucleotide sequence ID" value="NZ_CABMNB010000025.1"/>
</dbReference>
<keyword evidence="10 11" id="KW-0472">Membrane</keyword>
<dbReference type="AlphaFoldDB" id="A0AAP9DSD0"/>
<evidence type="ECO:0000256" key="11">
    <source>
        <dbReference type="SAM" id="Phobius"/>
    </source>
</evidence>
<dbReference type="SMART" id="SM00387">
    <property type="entry name" value="HATPase_c"/>
    <property type="match status" value="1"/>
</dbReference>
<dbReference type="InterPro" id="IPR036890">
    <property type="entry name" value="HATPase_C_sf"/>
</dbReference>
<gene>
    <name evidence="14" type="ORF">FLT43_07275</name>
    <name evidence="13" type="ORF">M5W83_18005</name>
</gene>
<keyword evidence="5" id="KW-0808">Transferase</keyword>
<feature type="transmembrane region" description="Helical" evidence="11">
    <location>
        <begin position="9"/>
        <end position="30"/>
    </location>
</feature>
<accession>A0AAP9DSD0</accession>
<dbReference type="EMBL" id="CP041405">
    <property type="protein sequence ID" value="QDM43334.1"/>
    <property type="molecule type" value="Genomic_DNA"/>
</dbReference>
<evidence type="ECO:0000256" key="6">
    <source>
        <dbReference type="ARBA" id="ARBA00022741"/>
    </source>
</evidence>
<dbReference type="GO" id="GO:0000155">
    <property type="term" value="F:phosphorelay sensor kinase activity"/>
    <property type="evidence" value="ECO:0007669"/>
    <property type="project" value="InterPro"/>
</dbReference>
<dbReference type="GO" id="GO:0016036">
    <property type="term" value="P:cellular response to phosphate starvation"/>
    <property type="evidence" value="ECO:0007669"/>
    <property type="project" value="TreeGrafter"/>
</dbReference>
<keyword evidence="8" id="KW-0067">ATP-binding</keyword>
<evidence type="ECO:0000313" key="16">
    <source>
        <dbReference type="Proteomes" id="UP001209276"/>
    </source>
</evidence>
<evidence type="ECO:0000256" key="7">
    <source>
        <dbReference type="ARBA" id="ARBA00022777"/>
    </source>
</evidence>
<dbReference type="FunFam" id="3.30.565.10:FF:000006">
    <property type="entry name" value="Sensor histidine kinase WalK"/>
    <property type="match status" value="1"/>
</dbReference>
<dbReference type="Gene3D" id="1.10.287.130">
    <property type="match status" value="1"/>
</dbReference>
<dbReference type="GeneID" id="76995775"/>
<protein>
    <recommendedName>
        <fullName evidence="3">histidine kinase</fullName>
        <ecNumber evidence="3">2.7.13.3</ecNumber>
    </recommendedName>
</protein>
<comment type="catalytic activity">
    <reaction evidence="1">
        <text>ATP + protein L-histidine = ADP + protein N-phospho-L-histidine.</text>
        <dbReference type="EC" id="2.7.13.3"/>
    </reaction>
</comment>
<dbReference type="SUPFAM" id="SSF47384">
    <property type="entry name" value="Homodimeric domain of signal transducing histidine kinase"/>
    <property type="match status" value="1"/>
</dbReference>
<dbReference type="Pfam" id="PF02518">
    <property type="entry name" value="HATPase_c"/>
    <property type="match status" value="1"/>
</dbReference>